<accession>A0A4Y6PQJ2</accession>
<evidence type="ECO:0000313" key="5">
    <source>
        <dbReference type="EMBL" id="QDG50586.1"/>
    </source>
</evidence>
<dbReference type="InterPro" id="IPR036388">
    <property type="entry name" value="WH-like_DNA-bd_sf"/>
</dbReference>
<evidence type="ECO:0000313" key="6">
    <source>
        <dbReference type="Proteomes" id="UP000315995"/>
    </source>
</evidence>
<dbReference type="Gene3D" id="1.20.120.530">
    <property type="entry name" value="GntR ligand-binding domain-like"/>
    <property type="match status" value="1"/>
</dbReference>
<gene>
    <name evidence="5" type="ORF">FIV42_07510</name>
</gene>
<dbReference type="SUPFAM" id="SSF46785">
    <property type="entry name" value="Winged helix' DNA-binding domain"/>
    <property type="match status" value="1"/>
</dbReference>
<keyword evidence="2" id="KW-0238">DNA-binding</keyword>
<dbReference type="EMBL" id="CP041186">
    <property type="protein sequence ID" value="QDG50586.1"/>
    <property type="molecule type" value="Genomic_DNA"/>
</dbReference>
<dbReference type="OrthoDB" id="5343675at2"/>
<dbReference type="Pfam" id="PF07729">
    <property type="entry name" value="FCD"/>
    <property type="match status" value="1"/>
</dbReference>
<sequence>MRFISSIRDSANKKVCERCIITHKVGKGSKTAPEGHEILRRAPPKLVIPVDLQTIVAIMTGESVQEEWMFEPVTKKSLADAVFEQLRDQIVRGKLDPGSALPAERVLSEKLEVNRGAVREALKRLEQARLVSRRHGGATRVLDYRETAGTDLLAALLVRADGTINTKVARSVMEMRSAIAADMARLCARRGDGQTVDALEEVLGEMEAAGDDVQALSELDLEFWATLLEGADNIAYRLAFNSLRETYDKFRTILAGYLAEELSDLNARRAIVEAVRQGREEEAEARTRELLTMGEKLIADLMNSLNVEETGDGE</sequence>
<feature type="domain" description="HTH gntR-type" evidence="4">
    <location>
        <begin position="76"/>
        <end position="144"/>
    </location>
</feature>
<dbReference type="Proteomes" id="UP000315995">
    <property type="component" value="Chromosome"/>
</dbReference>
<keyword evidence="1" id="KW-0805">Transcription regulation</keyword>
<dbReference type="CDD" id="cd07377">
    <property type="entry name" value="WHTH_GntR"/>
    <property type="match status" value="1"/>
</dbReference>
<evidence type="ECO:0000256" key="2">
    <source>
        <dbReference type="ARBA" id="ARBA00023125"/>
    </source>
</evidence>
<dbReference type="GO" id="GO:0003700">
    <property type="term" value="F:DNA-binding transcription factor activity"/>
    <property type="evidence" value="ECO:0007669"/>
    <property type="project" value="InterPro"/>
</dbReference>
<dbReference type="PANTHER" id="PTHR43537:SF24">
    <property type="entry name" value="GLUCONATE OPERON TRANSCRIPTIONAL REPRESSOR"/>
    <property type="match status" value="1"/>
</dbReference>
<dbReference type="Gene3D" id="1.10.10.10">
    <property type="entry name" value="Winged helix-like DNA-binding domain superfamily/Winged helix DNA-binding domain"/>
    <property type="match status" value="1"/>
</dbReference>
<keyword evidence="6" id="KW-1185">Reference proteome</keyword>
<keyword evidence="3" id="KW-0804">Transcription</keyword>
<evidence type="ECO:0000256" key="3">
    <source>
        <dbReference type="ARBA" id="ARBA00023163"/>
    </source>
</evidence>
<evidence type="ECO:0000259" key="4">
    <source>
        <dbReference type="PROSITE" id="PS50949"/>
    </source>
</evidence>
<dbReference type="PRINTS" id="PR00035">
    <property type="entry name" value="HTHGNTR"/>
</dbReference>
<dbReference type="SMART" id="SM00345">
    <property type="entry name" value="HTH_GNTR"/>
    <property type="match status" value="1"/>
</dbReference>
<reference evidence="5 6" key="1">
    <citation type="submission" date="2019-06" db="EMBL/GenBank/DDBJ databases">
        <title>Persicimonas caeni gen. nov., sp. nov., a predatory bacterium isolated from solar saltern.</title>
        <authorList>
            <person name="Wang S."/>
        </authorList>
    </citation>
    <scope>NUCLEOTIDE SEQUENCE [LARGE SCALE GENOMIC DNA]</scope>
    <source>
        <strain evidence="5 6">YN101</strain>
    </source>
</reference>
<name>A0A4Y6PQJ2_PERCE</name>
<dbReference type="Pfam" id="PF00392">
    <property type="entry name" value="GntR"/>
    <property type="match status" value="1"/>
</dbReference>
<dbReference type="AlphaFoldDB" id="A0A4Y6PQJ2"/>
<dbReference type="GO" id="GO:0003677">
    <property type="term" value="F:DNA binding"/>
    <property type="evidence" value="ECO:0007669"/>
    <property type="project" value="UniProtKB-KW"/>
</dbReference>
<accession>A0A5B8Y3B8</accession>
<organism evidence="5 6">
    <name type="scientific">Persicimonas caeni</name>
    <dbReference type="NCBI Taxonomy" id="2292766"/>
    <lineage>
        <taxon>Bacteria</taxon>
        <taxon>Deltaproteobacteria</taxon>
        <taxon>Bradymonadales</taxon>
        <taxon>Bradymonadaceae</taxon>
        <taxon>Persicimonas</taxon>
    </lineage>
</organism>
<dbReference type="InterPro" id="IPR000524">
    <property type="entry name" value="Tscrpt_reg_HTH_GntR"/>
</dbReference>
<dbReference type="PROSITE" id="PS50949">
    <property type="entry name" value="HTH_GNTR"/>
    <property type="match status" value="1"/>
</dbReference>
<dbReference type="SMART" id="SM00895">
    <property type="entry name" value="FCD"/>
    <property type="match status" value="1"/>
</dbReference>
<evidence type="ECO:0000256" key="1">
    <source>
        <dbReference type="ARBA" id="ARBA00023015"/>
    </source>
</evidence>
<proteinExistence type="predicted"/>
<dbReference type="PANTHER" id="PTHR43537">
    <property type="entry name" value="TRANSCRIPTIONAL REGULATOR, GNTR FAMILY"/>
    <property type="match status" value="1"/>
</dbReference>
<dbReference type="SUPFAM" id="SSF48008">
    <property type="entry name" value="GntR ligand-binding domain-like"/>
    <property type="match status" value="1"/>
</dbReference>
<protein>
    <submittedName>
        <fullName evidence="5">FadR family transcriptional regulator</fullName>
    </submittedName>
</protein>
<dbReference type="InterPro" id="IPR036390">
    <property type="entry name" value="WH_DNA-bd_sf"/>
</dbReference>
<dbReference type="InterPro" id="IPR011711">
    <property type="entry name" value="GntR_C"/>
</dbReference>
<dbReference type="InterPro" id="IPR008920">
    <property type="entry name" value="TF_FadR/GntR_C"/>
</dbReference>